<dbReference type="SMART" id="SM00091">
    <property type="entry name" value="PAS"/>
    <property type="match status" value="3"/>
</dbReference>
<dbReference type="SUPFAM" id="SSF55874">
    <property type="entry name" value="ATPase domain of HSP90 chaperone/DNA topoisomerase II/histidine kinase"/>
    <property type="match status" value="1"/>
</dbReference>
<feature type="domain" description="PAS" evidence="7">
    <location>
        <begin position="484"/>
        <end position="554"/>
    </location>
</feature>
<accession>A0ABQ2F369</accession>
<evidence type="ECO:0000313" key="9">
    <source>
        <dbReference type="EMBL" id="GGK35328.1"/>
    </source>
</evidence>
<dbReference type="InterPro" id="IPR003018">
    <property type="entry name" value="GAF"/>
</dbReference>
<evidence type="ECO:0000259" key="7">
    <source>
        <dbReference type="PROSITE" id="PS50112"/>
    </source>
</evidence>
<dbReference type="InterPro" id="IPR052162">
    <property type="entry name" value="Sensor_kinase/Photoreceptor"/>
</dbReference>
<evidence type="ECO:0000313" key="10">
    <source>
        <dbReference type="Proteomes" id="UP000647587"/>
    </source>
</evidence>
<dbReference type="InterPro" id="IPR005467">
    <property type="entry name" value="His_kinase_dom"/>
</dbReference>
<dbReference type="Pfam" id="PF02518">
    <property type="entry name" value="HATPase_c"/>
    <property type="match status" value="1"/>
</dbReference>
<dbReference type="InterPro" id="IPR004358">
    <property type="entry name" value="Sig_transdc_His_kin-like_C"/>
</dbReference>
<dbReference type="Pfam" id="PF00512">
    <property type="entry name" value="HisKA"/>
    <property type="match status" value="1"/>
</dbReference>
<dbReference type="PROSITE" id="PS50109">
    <property type="entry name" value="HIS_KIN"/>
    <property type="match status" value="1"/>
</dbReference>
<dbReference type="CDD" id="cd00130">
    <property type="entry name" value="PAS"/>
    <property type="match status" value="3"/>
</dbReference>
<dbReference type="SUPFAM" id="SSF55785">
    <property type="entry name" value="PYP-like sensor domain (PAS domain)"/>
    <property type="match status" value="3"/>
</dbReference>
<dbReference type="Gene3D" id="3.30.450.20">
    <property type="entry name" value="PAS domain"/>
    <property type="match status" value="3"/>
</dbReference>
<evidence type="ECO:0000256" key="5">
    <source>
        <dbReference type="ARBA" id="ARBA00022777"/>
    </source>
</evidence>
<evidence type="ECO:0000256" key="2">
    <source>
        <dbReference type="ARBA" id="ARBA00012438"/>
    </source>
</evidence>
<dbReference type="InterPro" id="IPR029016">
    <property type="entry name" value="GAF-like_dom_sf"/>
</dbReference>
<evidence type="ECO:0000256" key="3">
    <source>
        <dbReference type="ARBA" id="ARBA00022553"/>
    </source>
</evidence>
<feature type="domain" description="PAC" evidence="8">
    <location>
        <begin position="557"/>
        <end position="609"/>
    </location>
</feature>
<comment type="caution">
    <text evidence="9">The sequence shown here is derived from an EMBL/GenBank/DDBJ whole genome shotgun (WGS) entry which is preliminary data.</text>
</comment>
<dbReference type="EMBL" id="BMPP01000015">
    <property type="protein sequence ID" value="GGK35328.1"/>
    <property type="molecule type" value="Genomic_DNA"/>
</dbReference>
<dbReference type="PANTHER" id="PTHR43304">
    <property type="entry name" value="PHYTOCHROME-LIKE PROTEIN CPH1"/>
    <property type="match status" value="1"/>
</dbReference>
<dbReference type="InterPro" id="IPR013655">
    <property type="entry name" value="PAS_fold_3"/>
</dbReference>
<dbReference type="Pfam" id="PF13426">
    <property type="entry name" value="PAS_9"/>
    <property type="match status" value="1"/>
</dbReference>
<dbReference type="NCBIfam" id="TIGR00229">
    <property type="entry name" value="sensory_box"/>
    <property type="match status" value="2"/>
</dbReference>
<keyword evidence="5" id="KW-0418">Kinase</keyword>
<dbReference type="InterPro" id="IPR000014">
    <property type="entry name" value="PAS"/>
</dbReference>
<sequence length="983" mass="108211">MPPAHEGHALSVGFATLDSLLEGTSAGLAVLDQHLAIVHTNAVFRRLTVRPASHDAGKPLVEVMPGVSPAVVEACRAVLDTGVARRDLAAVTAPEAHPVTCSVVPVYDTGKEVQGVAVILRDTGQGHTEHGGTPRSHRDHDLLAVEQALAQALATTEVKRTILQKVVPLMGAYGGALVEAVDDQTLYLVGAVGYEPSVKLSWENFPAQEYYPVVHALRTRRPVFATAEQLDRDFPEFVPLFQPGTRAVAALPLEDGEVVTCALTLSFHDEQAITDEQQSYLLEVREACSCALKRARRYNAAHEERERATLLAEASAALAASLDLQGTLDRLASLALRHVADWAAVFLADDDGLPFPVAVAHHDPGMVELLRWFTAQYPSDPSSPGSTAWVMRTGAPLLMPVVPGGLINQIKDEQRRRAVQRMGLHSLIQVPMIANGRTVGVLALATTHPQRTYGPQDLELAQALAERAALALDNAARYEASQISERRYRSLIDATRQIVWTNTAEGMLVGKQPGWTQLTGQTETEYTGLGWTDRVNPEDLHRTFDAWQEALLSRTIYESHQRVTVASGEERHFNVRAVPVLDLDGQVREWVGVHTDITEQVRAETRLRSSEERFRSLVEASPIGIAVGAMDGSMHLANDAYLHMLGYSRAEFEAGQVNWAALTPAEFLEQDFQAFEQAFAQGTSEAYEKEMVCRDGRRIPVGLVLTRYEAQDETFVVAYVQNLTVQLEAERALREYGVELERRVEERTRALEQTNAELERFAYVASHDLQEPLRTIAGLTGLLEKRYADLYDERGQNLLRLIVEGTARMKTLLDDLLVFSRLGAELLTLEPVSATHLVEEARGRLGGLLEESGGQVTCGPLPIVLGNVFQLIQVFQNLIGNALKFRKPDSAPHVRISAEPDGEFYHFTVEDNGIGIDPAYFDRIFVMFQRLHGRDQYAGTGLGLAICHKVVERHGGQLWVESTPGEGSKFHFTLKAVQAGSED</sequence>
<dbReference type="RefSeq" id="WP_189010482.1">
    <property type="nucleotide sequence ID" value="NZ_BMPP01000015.1"/>
</dbReference>
<comment type="catalytic activity">
    <reaction evidence="1">
        <text>ATP + protein L-histidine = ADP + protein N-phospho-L-histidine.</text>
        <dbReference type="EC" id="2.7.13.3"/>
    </reaction>
</comment>
<dbReference type="SMART" id="SM00388">
    <property type="entry name" value="HisKA"/>
    <property type="match status" value="1"/>
</dbReference>
<dbReference type="InterPro" id="IPR035965">
    <property type="entry name" value="PAS-like_dom_sf"/>
</dbReference>
<dbReference type="InterPro" id="IPR003661">
    <property type="entry name" value="HisK_dim/P_dom"/>
</dbReference>
<dbReference type="Pfam" id="PF13185">
    <property type="entry name" value="GAF_2"/>
    <property type="match status" value="1"/>
</dbReference>
<dbReference type="InterPro" id="IPR013656">
    <property type="entry name" value="PAS_4"/>
</dbReference>
<evidence type="ECO:0000256" key="4">
    <source>
        <dbReference type="ARBA" id="ARBA00022679"/>
    </source>
</evidence>
<dbReference type="SMART" id="SM00065">
    <property type="entry name" value="GAF"/>
    <property type="match status" value="2"/>
</dbReference>
<dbReference type="SUPFAM" id="SSF47384">
    <property type="entry name" value="Homodimeric domain of signal transducing histidine kinase"/>
    <property type="match status" value="1"/>
</dbReference>
<dbReference type="Pfam" id="PF01590">
    <property type="entry name" value="GAF"/>
    <property type="match status" value="1"/>
</dbReference>
<dbReference type="InterPro" id="IPR036890">
    <property type="entry name" value="HATPase_C_sf"/>
</dbReference>
<evidence type="ECO:0000256" key="1">
    <source>
        <dbReference type="ARBA" id="ARBA00000085"/>
    </source>
</evidence>
<feature type="domain" description="Histidine kinase" evidence="6">
    <location>
        <begin position="764"/>
        <end position="978"/>
    </location>
</feature>
<dbReference type="InterPro" id="IPR000700">
    <property type="entry name" value="PAS-assoc_C"/>
</dbReference>
<dbReference type="InterPro" id="IPR003594">
    <property type="entry name" value="HATPase_dom"/>
</dbReference>
<keyword evidence="3" id="KW-0597">Phosphoprotein</keyword>
<evidence type="ECO:0000259" key="6">
    <source>
        <dbReference type="PROSITE" id="PS50109"/>
    </source>
</evidence>
<name>A0ABQ2F369_9DEIO</name>
<evidence type="ECO:0000259" key="8">
    <source>
        <dbReference type="PROSITE" id="PS50113"/>
    </source>
</evidence>
<dbReference type="Gene3D" id="1.10.287.130">
    <property type="match status" value="1"/>
</dbReference>
<dbReference type="PROSITE" id="PS50113">
    <property type="entry name" value="PAC"/>
    <property type="match status" value="1"/>
</dbReference>
<dbReference type="PROSITE" id="PS50112">
    <property type="entry name" value="PAS"/>
    <property type="match status" value="2"/>
</dbReference>
<keyword evidence="10" id="KW-1185">Reference proteome</keyword>
<protein>
    <recommendedName>
        <fullName evidence="2">histidine kinase</fullName>
        <ecNumber evidence="2">2.7.13.3</ecNumber>
    </recommendedName>
</protein>
<proteinExistence type="predicted"/>
<dbReference type="Gene3D" id="3.30.450.40">
    <property type="match status" value="2"/>
</dbReference>
<dbReference type="InterPro" id="IPR036097">
    <property type="entry name" value="HisK_dim/P_sf"/>
</dbReference>
<dbReference type="SUPFAM" id="SSF55781">
    <property type="entry name" value="GAF domain-like"/>
    <property type="match status" value="2"/>
</dbReference>
<dbReference type="SMART" id="SM00086">
    <property type="entry name" value="PAC"/>
    <property type="match status" value="2"/>
</dbReference>
<organism evidence="9 10">
    <name type="scientific">Deinococcus malanensis</name>
    <dbReference type="NCBI Taxonomy" id="1706855"/>
    <lineage>
        <taxon>Bacteria</taxon>
        <taxon>Thermotogati</taxon>
        <taxon>Deinococcota</taxon>
        <taxon>Deinococci</taxon>
        <taxon>Deinococcales</taxon>
        <taxon>Deinococcaceae</taxon>
        <taxon>Deinococcus</taxon>
    </lineage>
</organism>
<dbReference type="CDD" id="cd00082">
    <property type="entry name" value="HisKA"/>
    <property type="match status" value="1"/>
</dbReference>
<feature type="domain" description="PAS" evidence="7">
    <location>
        <begin position="610"/>
        <end position="652"/>
    </location>
</feature>
<dbReference type="Proteomes" id="UP000647587">
    <property type="component" value="Unassembled WGS sequence"/>
</dbReference>
<dbReference type="InterPro" id="IPR001610">
    <property type="entry name" value="PAC"/>
</dbReference>
<dbReference type="Pfam" id="PF08448">
    <property type="entry name" value="PAS_4"/>
    <property type="match status" value="1"/>
</dbReference>
<dbReference type="SMART" id="SM00387">
    <property type="entry name" value="HATPase_c"/>
    <property type="match status" value="1"/>
</dbReference>
<reference evidence="10" key="1">
    <citation type="journal article" date="2019" name="Int. J. Syst. Evol. Microbiol.">
        <title>The Global Catalogue of Microorganisms (GCM) 10K type strain sequencing project: providing services to taxonomists for standard genome sequencing and annotation.</title>
        <authorList>
            <consortium name="The Broad Institute Genomics Platform"/>
            <consortium name="The Broad Institute Genome Sequencing Center for Infectious Disease"/>
            <person name="Wu L."/>
            <person name="Ma J."/>
        </authorList>
    </citation>
    <scope>NUCLEOTIDE SEQUENCE [LARGE SCALE GENOMIC DNA]</scope>
    <source>
        <strain evidence="10">JCM 30331</strain>
    </source>
</reference>
<keyword evidence="4" id="KW-0808">Transferase</keyword>
<dbReference type="EC" id="2.7.13.3" evidence="2"/>
<gene>
    <name evidence="9" type="ORF">GCM10008955_31540</name>
</gene>
<dbReference type="PANTHER" id="PTHR43304:SF1">
    <property type="entry name" value="PAC DOMAIN-CONTAINING PROTEIN"/>
    <property type="match status" value="1"/>
</dbReference>
<dbReference type="PRINTS" id="PR00344">
    <property type="entry name" value="BCTRLSENSOR"/>
</dbReference>
<dbReference type="Gene3D" id="3.30.565.10">
    <property type="entry name" value="Histidine kinase-like ATPase, C-terminal domain"/>
    <property type="match status" value="1"/>
</dbReference>
<dbReference type="Pfam" id="PF08447">
    <property type="entry name" value="PAS_3"/>
    <property type="match status" value="1"/>
</dbReference>